<evidence type="ECO:0000313" key="3">
    <source>
        <dbReference type="Proteomes" id="UP000536909"/>
    </source>
</evidence>
<name>A0ABR6MQH4_9DEIO</name>
<comment type="caution">
    <text evidence="2">The sequence shown here is derived from an EMBL/GenBank/DDBJ whole genome shotgun (WGS) entry which is preliminary data.</text>
</comment>
<dbReference type="Proteomes" id="UP000536909">
    <property type="component" value="Unassembled WGS sequence"/>
</dbReference>
<dbReference type="RefSeq" id="WP_146719920.1">
    <property type="nucleotide sequence ID" value="NZ_BSUI01000040.1"/>
</dbReference>
<proteinExistence type="predicted"/>
<sequence length="147" mass="15557">MTITVSTRSVTVRCAAPGKAGAGTLHGRGPLDTDGGRPHRPGGQRAGGVPQQVRDHPHRRTPFGRTGHRDARGRVRQQAGEGAQHVERHGFARRVGTPGKPVVLADPDAELRGVGEVQDREVRRLGGTQEQGGQQGPEREVVGHGSS</sequence>
<evidence type="ECO:0000256" key="1">
    <source>
        <dbReference type="SAM" id="MobiDB-lite"/>
    </source>
</evidence>
<protein>
    <submittedName>
        <fullName evidence="2">Uncharacterized protein</fullName>
    </submittedName>
</protein>
<keyword evidence="3" id="KW-1185">Reference proteome</keyword>
<feature type="compositionally biased region" description="Basic and acidic residues" evidence="1">
    <location>
        <begin position="137"/>
        <end position="147"/>
    </location>
</feature>
<reference evidence="2 3" key="1">
    <citation type="submission" date="2020-08" db="EMBL/GenBank/DDBJ databases">
        <title>Genomic Encyclopedia of Type Strains, Phase IV (KMG-IV): sequencing the most valuable type-strain genomes for metagenomic binning, comparative biology and taxonomic classification.</title>
        <authorList>
            <person name="Goeker M."/>
        </authorList>
    </citation>
    <scope>NUCLEOTIDE SEQUENCE [LARGE SCALE GENOMIC DNA]</scope>
    <source>
        <strain evidence="2 3">DSM 105434</strain>
    </source>
</reference>
<evidence type="ECO:0000313" key="2">
    <source>
        <dbReference type="EMBL" id="MBB5293590.1"/>
    </source>
</evidence>
<organism evidence="2 3">
    <name type="scientific">Deinococcus metallilatus</name>
    <dbReference type="NCBI Taxonomy" id="1211322"/>
    <lineage>
        <taxon>Bacteria</taxon>
        <taxon>Thermotogati</taxon>
        <taxon>Deinococcota</taxon>
        <taxon>Deinococci</taxon>
        <taxon>Deinococcales</taxon>
        <taxon>Deinococcaceae</taxon>
        <taxon>Deinococcus</taxon>
    </lineage>
</organism>
<gene>
    <name evidence="2" type="ORF">HNQ10_000403</name>
</gene>
<feature type="region of interest" description="Disordered" evidence="1">
    <location>
        <begin position="17"/>
        <end position="147"/>
    </location>
</feature>
<accession>A0ABR6MQH4</accession>
<dbReference type="EMBL" id="JACHFV010000002">
    <property type="protein sequence ID" value="MBB5293590.1"/>
    <property type="molecule type" value="Genomic_DNA"/>
</dbReference>
<feature type="compositionally biased region" description="Basic and acidic residues" evidence="1">
    <location>
        <begin position="109"/>
        <end position="124"/>
    </location>
</feature>